<accession>A0A927F902</accession>
<evidence type="ECO:0000313" key="4">
    <source>
        <dbReference type="Proteomes" id="UP000622317"/>
    </source>
</evidence>
<dbReference type="RefSeq" id="WP_191616272.1">
    <property type="nucleotide sequence ID" value="NZ_JACYFG010000007.1"/>
</dbReference>
<keyword evidence="4" id="KW-1185">Reference proteome</keyword>
<protein>
    <submittedName>
        <fullName evidence="3">Gfo/Idh/MocA family oxidoreductase</fullName>
    </submittedName>
</protein>
<dbReference type="InterPro" id="IPR050463">
    <property type="entry name" value="Gfo/Idh/MocA_oxidrdct_glycsds"/>
</dbReference>
<dbReference type="InterPro" id="IPR000683">
    <property type="entry name" value="Gfo/Idh/MocA-like_OxRdtase_N"/>
</dbReference>
<dbReference type="Pfam" id="PF01408">
    <property type="entry name" value="GFO_IDH_MocA"/>
    <property type="match status" value="1"/>
</dbReference>
<dbReference type="EMBL" id="JACYFG010000007">
    <property type="protein sequence ID" value="MBD5779133.1"/>
    <property type="molecule type" value="Genomic_DNA"/>
</dbReference>
<dbReference type="Pfam" id="PF19051">
    <property type="entry name" value="GFO_IDH_MocA_C2"/>
    <property type="match status" value="1"/>
</dbReference>
<dbReference type="SUPFAM" id="SSF55347">
    <property type="entry name" value="Glyceraldehyde-3-phosphate dehydrogenase-like, C-terminal domain"/>
    <property type="match status" value="1"/>
</dbReference>
<evidence type="ECO:0000259" key="1">
    <source>
        <dbReference type="Pfam" id="PF01408"/>
    </source>
</evidence>
<dbReference type="Proteomes" id="UP000622317">
    <property type="component" value="Unassembled WGS sequence"/>
</dbReference>
<comment type="caution">
    <text evidence="3">The sequence shown here is derived from an EMBL/GenBank/DDBJ whole genome shotgun (WGS) entry which is preliminary data.</text>
</comment>
<dbReference type="GO" id="GO:0000166">
    <property type="term" value="F:nucleotide binding"/>
    <property type="evidence" value="ECO:0007669"/>
    <property type="project" value="InterPro"/>
</dbReference>
<dbReference type="InterPro" id="IPR036291">
    <property type="entry name" value="NAD(P)-bd_dom_sf"/>
</dbReference>
<proteinExistence type="predicted"/>
<evidence type="ECO:0000313" key="3">
    <source>
        <dbReference type="EMBL" id="MBD5779133.1"/>
    </source>
</evidence>
<name>A0A927F902_9BACT</name>
<dbReference type="AlphaFoldDB" id="A0A927F902"/>
<feature type="domain" description="Gfo/Idh/MocA-like oxidoreductase N-terminal" evidence="1">
    <location>
        <begin position="36"/>
        <end position="152"/>
    </location>
</feature>
<dbReference type="SUPFAM" id="SSF51735">
    <property type="entry name" value="NAD(P)-binding Rossmann-fold domains"/>
    <property type="match status" value="1"/>
</dbReference>
<sequence>MNRRNFVKTSLYAGSLLGFPYVSSLSAKPGKSDRLNVAYVGVGGHGVHASQGNRTENTVGYCDVDERRAAETYSMFPDVPRFRDFRVMFDKLGNGIDAVGISTPDHTHFPIAMEAMQRGYHIYLEKPMAHTIEQIRILRAAAKKYGVTTQLGVHGHSFAGLRVLKEWLDAEVVGEVTDIHLWTNRPRESDFHTYEQDAPEEPIPDGVSWDLWLGPARYRPFNNIYLPKSWRGWWDFGNGPLGDIGAHMWDVLEFCFELGAPKTVSGINPRMSDVGTPRWCKVDYEYAAKAGRGPVKVRWYSGEKDGQPHLPENLPHWPEGDPLKESAGMYFVGTEGALYFPDMRAKSAPIVLPQERWKDFRRNLPPKTLPRIKGSHYSEFFSAIREGRRANADFEYGATLNEGVLVGNLALKTGKTIHWDSENMKAIGVPEADQYIRSPEPREGWKYTL</sequence>
<dbReference type="Gene3D" id="3.30.360.10">
    <property type="entry name" value="Dihydrodipicolinate Reductase, domain 2"/>
    <property type="match status" value="1"/>
</dbReference>
<reference evidence="3" key="1">
    <citation type="submission" date="2020-09" db="EMBL/GenBank/DDBJ databases">
        <title>Pelagicoccus enzymogenes sp. nov. with an EPS production, isolated from marine sediment.</title>
        <authorList>
            <person name="Feng X."/>
        </authorList>
    </citation>
    <scope>NUCLEOTIDE SEQUENCE</scope>
    <source>
        <strain evidence="3">NFK12</strain>
    </source>
</reference>
<organism evidence="3 4">
    <name type="scientific">Pelagicoccus enzymogenes</name>
    <dbReference type="NCBI Taxonomy" id="2773457"/>
    <lineage>
        <taxon>Bacteria</taxon>
        <taxon>Pseudomonadati</taxon>
        <taxon>Verrucomicrobiota</taxon>
        <taxon>Opitutia</taxon>
        <taxon>Puniceicoccales</taxon>
        <taxon>Pelagicoccaceae</taxon>
        <taxon>Pelagicoccus</taxon>
    </lineage>
</organism>
<dbReference type="Gene3D" id="3.40.50.720">
    <property type="entry name" value="NAD(P)-binding Rossmann-like Domain"/>
    <property type="match status" value="1"/>
</dbReference>
<feature type="domain" description="Gfo/Idh/MocA-like oxidoreductase bacterial type C-terminal" evidence="2">
    <location>
        <begin position="196"/>
        <end position="287"/>
    </location>
</feature>
<gene>
    <name evidence="3" type="ORF">IEN85_06480</name>
</gene>
<dbReference type="InterPro" id="IPR043906">
    <property type="entry name" value="Gfo/Idh/MocA_OxRdtase_bact_C"/>
</dbReference>
<evidence type="ECO:0000259" key="2">
    <source>
        <dbReference type="Pfam" id="PF19051"/>
    </source>
</evidence>
<dbReference type="PANTHER" id="PTHR43818:SF10">
    <property type="entry name" value="NADH-DEPENDENT DEHYDROGENASE-RELATED"/>
    <property type="match status" value="1"/>
</dbReference>
<dbReference type="PANTHER" id="PTHR43818">
    <property type="entry name" value="BCDNA.GH03377"/>
    <property type="match status" value="1"/>
</dbReference>